<dbReference type="GO" id="GO:0051782">
    <property type="term" value="P:negative regulation of cell division"/>
    <property type="evidence" value="ECO:0007669"/>
    <property type="project" value="TreeGrafter"/>
</dbReference>
<dbReference type="SUPFAM" id="SSF52540">
    <property type="entry name" value="P-loop containing nucleoside triphosphate hydrolases"/>
    <property type="match status" value="1"/>
</dbReference>
<evidence type="ECO:0000313" key="6">
    <source>
        <dbReference type="Proteomes" id="UP000434044"/>
    </source>
</evidence>
<evidence type="ECO:0000256" key="1">
    <source>
        <dbReference type="ARBA" id="ARBA00022741"/>
    </source>
</evidence>
<evidence type="ECO:0000256" key="3">
    <source>
        <dbReference type="PIRSR" id="PIRSR003092-1"/>
    </source>
</evidence>
<dbReference type="Pfam" id="PF13614">
    <property type="entry name" value="AAA_31"/>
    <property type="match status" value="1"/>
</dbReference>
<organism evidence="5 6">
    <name type="scientific">Allochromatium palmeri</name>
    <dbReference type="NCBI Taxonomy" id="231048"/>
    <lineage>
        <taxon>Bacteria</taxon>
        <taxon>Pseudomonadati</taxon>
        <taxon>Pseudomonadota</taxon>
        <taxon>Gammaproteobacteria</taxon>
        <taxon>Chromatiales</taxon>
        <taxon>Chromatiaceae</taxon>
        <taxon>Allochromatium</taxon>
    </lineage>
</organism>
<dbReference type="PANTHER" id="PTHR43384:SF4">
    <property type="entry name" value="CELLULOSE BIOSYNTHESIS PROTEIN BCSQ-RELATED"/>
    <property type="match status" value="1"/>
</dbReference>
<dbReference type="InterPro" id="IPR050625">
    <property type="entry name" value="ParA/MinD_ATPase"/>
</dbReference>
<evidence type="ECO:0000256" key="2">
    <source>
        <dbReference type="ARBA" id="ARBA00022840"/>
    </source>
</evidence>
<accession>A0A6N8EFY9</accession>
<dbReference type="RefSeq" id="WP_155451143.1">
    <property type="nucleotide sequence ID" value="NZ_WNKT01000045.1"/>
</dbReference>
<dbReference type="CDD" id="cd02038">
    <property type="entry name" value="FlhG-like"/>
    <property type="match status" value="1"/>
</dbReference>
<gene>
    <name evidence="5" type="ORF">GJ668_16030</name>
</gene>
<keyword evidence="2 3" id="KW-0067">ATP-binding</keyword>
<dbReference type="OrthoDB" id="9816297at2"/>
<dbReference type="GO" id="GO:0009898">
    <property type="term" value="C:cytoplasmic side of plasma membrane"/>
    <property type="evidence" value="ECO:0007669"/>
    <property type="project" value="TreeGrafter"/>
</dbReference>
<dbReference type="GO" id="GO:0005829">
    <property type="term" value="C:cytosol"/>
    <property type="evidence" value="ECO:0007669"/>
    <property type="project" value="TreeGrafter"/>
</dbReference>
<dbReference type="PIRSF" id="PIRSF003092">
    <property type="entry name" value="MinD"/>
    <property type="match status" value="1"/>
</dbReference>
<dbReference type="InterPro" id="IPR027417">
    <property type="entry name" value="P-loop_NTPase"/>
</dbReference>
<keyword evidence="6" id="KW-1185">Reference proteome</keyword>
<dbReference type="Gene3D" id="3.40.50.300">
    <property type="entry name" value="P-loop containing nucleotide triphosphate hydrolases"/>
    <property type="match status" value="1"/>
</dbReference>
<evidence type="ECO:0000259" key="4">
    <source>
        <dbReference type="Pfam" id="PF13614"/>
    </source>
</evidence>
<sequence>MRTLCVTSGKGGVGKTTLSINLGIALARAGRKVLLLDGDLGLANLNVMLGIIPKHTIHDVIRGHKTLAQVVIQTPYGLDLIAGANGIAELADLGERERAQVMHDLEDLNGYDVLIIDTGAGIGDNVVRFVLAADDVLIVTTPHPTSLTDAYGIIKTILAKESKPLKLLVNCAPSPADAKRVATRLAGVTDRFMNGTLEFIGHVPVDSLIEKSILAQKPHLILNPGSTSARCIEQAATRLVNGHSPNLTSSLGRFLKRLIGH</sequence>
<feature type="domain" description="AAA" evidence="4">
    <location>
        <begin position="1"/>
        <end position="157"/>
    </location>
</feature>
<proteinExistence type="predicted"/>
<protein>
    <submittedName>
        <fullName evidence="5">AAA family ATPase</fullName>
    </submittedName>
</protein>
<dbReference type="InterPro" id="IPR025501">
    <property type="entry name" value="MinD_FleN"/>
</dbReference>
<dbReference type="InterPro" id="IPR033875">
    <property type="entry name" value="FlhG"/>
</dbReference>
<keyword evidence="1 3" id="KW-0547">Nucleotide-binding</keyword>
<dbReference type="Proteomes" id="UP000434044">
    <property type="component" value="Unassembled WGS sequence"/>
</dbReference>
<dbReference type="PANTHER" id="PTHR43384">
    <property type="entry name" value="SEPTUM SITE-DETERMINING PROTEIN MIND HOMOLOG, CHLOROPLASTIC-RELATED"/>
    <property type="match status" value="1"/>
</dbReference>
<dbReference type="AlphaFoldDB" id="A0A6N8EFY9"/>
<dbReference type="GO" id="GO:0005524">
    <property type="term" value="F:ATP binding"/>
    <property type="evidence" value="ECO:0007669"/>
    <property type="project" value="UniProtKB-KW"/>
</dbReference>
<name>A0A6N8EFY9_9GAMM</name>
<dbReference type="InterPro" id="IPR025669">
    <property type="entry name" value="AAA_dom"/>
</dbReference>
<dbReference type="EMBL" id="WNKT01000045">
    <property type="protein sequence ID" value="MTW22581.1"/>
    <property type="molecule type" value="Genomic_DNA"/>
</dbReference>
<evidence type="ECO:0000313" key="5">
    <source>
        <dbReference type="EMBL" id="MTW22581.1"/>
    </source>
</evidence>
<feature type="binding site" evidence="3">
    <location>
        <begin position="10"/>
        <end position="17"/>
    </location>
    <ligand>
        <name>ATP</name>
        <dbReference type="ChEBI" id="CHEBI:30616"/>
    </ligand>
</feature>
<dbReference type="GO" id="GO:0016887">
    <property type="term" value="F:ATP hydrolysis activity"/>
    <property type="evidence" value="ECO:0007669"/>
    <property type="project" value="TreeGrafter"/>
</dbReference>
<comment type="caution">
    <text evidence="5">The sequence shown here is derived from an EMBL/GenBank/DDBJ whole genome shotgun (WGS) entry which is preliminary data.</text>
</comment>
<reference evidence="5 6" key="1">
    <citation type="submission" date="2019-11" db="EMBL/GenBank/DDBJ databases">
        <title>Whole-genome sequence of the anaerobic purple sulfur bacterium Allochromatium palmeri DSM 15591.</title>
        <authorList>
            <person name="Kyndt J.A."/>
            <person name="Meyer T.E."/>
        </authorList>
    </citation>
    <scope>NUCLEOTIDE SEQUENCE [LARGE SCALE GENOMIC DNA]</scope>
    <source>
        <strain evidence="5 6">DSM 15591</strain>
    </source>
</reference>